<feature type="coiled-coil region" evidence="4">
    <location>
        <begin position="435"/>
        <end position="483"/>
    </location>
</feature>
<dbReference type="AlphaFoldDB" id="A0AAN9Z9F9"/>
<evidence type="ECO:0000256" key="5">
    <source>
        <dbReference type="SAM" id="MobiDB-lite"/>
    </source>
</evidence>
<evidence type="ECO:0000256" key="1">
    <source>
        <dbReference type="ARBA" id="ARBA00004186"/>
    </source>
</evidence>
<organism evidence="7 8">
    <name type="scientific">Gryllus longicercus</name>
    <dbReference type="NCBI Taxonomy" id="2509291"/>
    <lineage>
        <taxon>Eukaryota</taxon>
        <taxon>Metazoa</taxon>
        <taxon>Ecdysozoa</taxon>
        <taxon>Arthropoda</taxon>
        <taxon>Hexapoda</taxon>
        <taxon>Insecta</taxon>
        <taxon>Pterygota</taxon>
        <taxon>Neoptera</taxon>
        <taxon>Polyneoptera</taxon>
        <taxon>Orthoptera</taxon>
        <taxon>Ensifera</taxon>
        <taxon>Gryllidea</taxon>
        <taxon>Grylloidea</taxon>
        <taxon>Gryllidae</taxon>
        <taxon>Gryllinae</taxon>
        <taxon>Gryllus</taxon>
    </lineage>
</organism>
<dbReference type="PANTHER" id="PTHR18956:SF6">
    <property type="entry name" value="HYALURONAN MEDIATED MOTILITY RECEPTOR"/>
    <property type="match status" value="1"/>
</dbReference>
<dbReference type="GO" id="GO:0005819">
    <property type="term" value="C:spindle"/>
    <property type="evidence" value="ECO:0007669"/>
    <property type="project" value="UniProtKB-SubCell"/>
</dbReference>
<feature type="region of interest" description="Disordered" evidence="5">
    <location>
        <begin position="1148"/>
        <end position="1218"/>
    </location>
</feature>
<feature type="coiled-coil region" evidence="4">
    <location>
        <begin position="902"/>
        <end position="1134"/>
    </location>
</feature>
<dbReference type="PANTHER" id="PTHR18956">
    <property type="entry name" value="HYALURONAN MEDIATED MOTILITY RECEPTOR"/>
    <property type="match status" value="1"/>
</dbReference>
<keyword evidence="8" id="KW-1185">Reference proteome</keyword>
<reference evidence="7 8" key="1">
    <citation type="submission" date="2024-03" db="EMBL/GenBank/DDBJ databases">
        <title>The genome assembly and annotation of the cricket Gryllus longicercus Weissman &amp; Gray.</title>
        <authorList>
            <person name="Szrajer S."/>
            <person name="Gray D."/>
            <person name="Ylla G."/>
        </authorList>
    </citation>
    <scope>NUCLEOTIDE SEQUENCE [LARGE SCALE GENOMIC DNA]</scope>
    <source>
        <strain evidence="7">DAG 2021-001</strain>
        <tissue evidence="7">Whole body minus gut</tissue>
    </source>
</reference>
<protein>
    <recommendedName>
        <fullName evidence="6">Hyaluronan-mediated motility receptor C-terminal domain-containing protein</fullName>
    </recommendedName>
</protein>
<dbReference type="Proteomes" id="UP001378592">
    <property type="component" value="Unassembled WGS sequence"/>
</dbReference>
<keyword evidence="2" id="KW-0963">Cytoplasm</keyword>
<keyword evidence="3" id="KW-0206">Cytoskeleton</keyword>
<dbReference type="Gene3D" id="1.10.287.1490">
    <property type="match status" value="1"/>
</dbReference>
<evidence type="ECO:0000256" key="3">
    <source>
        <dbReference type="ARBA" id="ARBA00023212"/>
    </source>
</evidence>
<feature type="region of interest" description="Disordered" evidence="5">
    <location>
        <begin position="1"/>
        <end position="46"/>
    </location>
</feature>
<feature type="coiled-coil region" evidence="4">
    <location>
        <begin position="540"/>
        <end position="656"/>
    </location>
</feature>
<feature type="compositionally biased region" description="Basic and acidic residues" evidence="5">
    <location>
        <begin position="26"/>
        <end position="45"/>
    </location>
</feature>
<feature type="coiled-coil region" evidence="4">
    <location>
        <begin position="270"/>
        <end position="339"/>
    </location>
</feature>
<feature type="coiled-coil region" evidence="4">
    <location>
        <begin position="689"/>
        <end position="775"/>
    </location>
</feature>
<feature type="coiled-coil region" evidence="4">
    <location>
        <begin position="818"/>
        <end position="873"/>
    </location>
</feature>
<feature type="domain" description="Hyaluronan-mediated motility receptor C-terminal" evidence="6">
    <location>
        <begin position="1015"/>
        <end position="1137"/>
    </location>
</feature>
<dbReference type="GO" id="GO:0005540">
    <property type="term" value="F:hyaluronic acid binding"/>
    <property type="evidence" value="ECO:0007669"/>
    <property type="project" value="InterPro"/>
</dbReference>
<evidence type="ECO:0000313" key="8">
    <source>
        <dbReference type="Proteomes" id="UP001378592"/>
    </source>
</evidence>
<evidence type="ECO:0000256" key="2">
    <source>
        <dbReference type="ARBA" id="ARBA00022490"/>
    </source>
</evidence>
<evidence type="ECO:0000313" key="7">
    <source>
        <dbReference type="EMBL" id="KAK7873343.1"/>
    </source>
</evidence>
<accession>A0AAN9Z9F9</accession>
<keyword evidence="4" id="KW-0175">Coiled coil</keyword>
<comment type="caution">
    <text evidence="7">The sequence shown here is derived from an EMBL/GenBank/DDBJ whole genome shotgun (WGS) entry which is preliminary data.</text>
</comment>
<feature type="compositionally biased region" description="Basic and acidic residues" evidence="5">
    <location>
        <begin position="1208"/>
        <end position="1218"/>
    </location>
</feature>
<evidence type="ECO:0000256" key="4">
    <source>
        <dbReference type="SAM" id="Coils"/>
    </source>
</evidence>
<gene>
    <name evidence="7" type="ORF">R5R35_011386</name>
</gene>
<dbReference type="InterPro" id="IPR026203">
    <property type="entry name" value="IHABP"/>
</dbReference>
<dbReference type="InterPro" id="IPR031794">
    <property type="entry name" value="HMMR_C"/>
</dbReference>
<dbReference type="Pfam" id="PF15908">
    <property type="entry name" value="HMMR_C"/>
    <property type="match status" value="1"/>
</dbReference>
<dbReference type="GO" id="GO:0016020">
    <property type="term" value="C:membrane"/>
    <property type="evidence" value="ECO:0007669"/>
    <property type="project" value="TreeGrafter"/>
</dbReference>
<proteinExistence type="predicted"/>
<evidence type="ECO:0000259" key="6">
    <source>
        <dbReference type="Pfam" id="PF15908"/>
    </source>
</evidence>
<feature type="compositionally biased region" description="Pro residues" evidence="5">
    <location>
        <begin position="1196"/>
        <end position="1206"/>
    </location>
</feature>
<sequence>MSFPRARIQRFNEAPSCSPAPGTYDPKLDTKVKGPTMRKDARLTSEGDLSSKIPVATVAGFRTPQVPRKAMKILGKSQGKERSESSSAMDDLLKVKDTGHDFSELESVKQRLKETVDELNKSKNLCELLNGDISMKMHQIEELQHKNESLAVEIEVLQNKLEEAQAKHHESLTKCETLDRETLAHLEEMHLMVNELVEKKDISTKEMNNLREEIDNLTCLKNDFELKVTQKQQMILMLQGELSSAEVELMECRSECERQTAAACERAEEVKTLKATISHLEQQMEETDKQLRHMRDNLMNGSVVRENLEEQLTEKETACADLEANYNKLLSECEFLKAEHSKEIDNILGSCNKQLSNMVNDIEAASELVITHTSSMQAICNEKLQALEDKVAHTVAKAQEVWQNEIVHLKGELQTAANQLKVEQLSAQEKIESIIRDMETRDRESRKRIKEVESEARIITEKLLRAEEELRRLSDIRDELKISDVENKITIVELQDKVDLLTVERNSSNTKLTEVVKECDLLKSQNKNLTVGNRNLSDSLEALRVRLLESESDVEEMTALKCALESEKRRLEQTLERLLSELEQQKANNAQIEAESLQQIEEVREHLLGKLELFKQKALSGSDEIEKYEEGKSMQIQNLKSQLEHFRRELEMVSNYVATTELENEKQAQQLHVLHEEHQKMKDSFEMLTTKYEQQAAELKQRISELSVACENITSQEQQILRYKCHIEQLSADVENSEARIIELNEALSVMEESNAEHEREIEALTEKLDHQRDCAKVATQQIANLEATKSYQDHHVQTLTSELERHKEFYHQATEHMLTLADSNAEKEKKIEVLNEENEELKSSCKKFTEQLDNLKTQLFKEQSKLKESAEEIKLLEGDRFVKEEQLKELAAELKCQKEYVHTLSQQVTVLEEQKLETEEQLSSVKQKMIALEEERSSSIETCSQLQNSVAKMVELNEDLTNKFSSIQEKLTEKEKLCAKNESQMQTLCAEITNLNLQMQRKDKTLQDAVEKLKKENDELETHNLKLNRYEQESTEWKRKYEEIESLIGPFKEQLETYRAECKILEAEKGEVQQNMRELSLQYAASLGHQNQKQKIHYMVKLKEQNMELKETVRNLKKTIEKLRKDGTNASSKASNVTHTAIVNKGKENIGHGHSPVHKMVPIQSPGEGQKSSRKLVPIQSPGENHRAGFTLTPIPSPANSPNPKPLGERSTHTNVI</sequence>
<name>A0AAN9Z9F9_9ORTH</name>
<dbReference type="EMBL" id="JAZDUA010000015">
    <property type="protein sequence ID" value="KAK7873343.1"/>
    <property type="molecule type" value="Genomic_DNA"/>
</dbReference>
<comment type="subcellular location">
    <subcellularLocation>
        <location evidence="1">Cytoplasm</location>
        <location evidence="1">Cytoskeleton</location>
        <location evidence="1">Spindle</location>
    </subcellularLocation>
</comment>
<feature type="coiled-coil region" evidence="4">
    <location>
        <begin position="102"/>
        <end position="227"/>
    </location>
</feature>